<reference evidence="2 3" key="1">
    <citation type="journal article" date="2019" name="Genome Biol. Evol.">
        <title>The Rhododendron genome and chromosomal organization provide insight into shared whole-genome duplications across the heath family (Ericaceae).</title>
        <authorList>
            <person name="Soza V.L."/>
            <person name="Lindsley D."/>
            <person name="Waalkes A."/>
            <person name="Ramage E."/>
            <person name="Patwardhan R.P."/>
            <person name="Burton J.N."/>
            <person name="Adey A."/>
            <person name="Kumar A."/>
            <person name="Qiu R."/>
            <person name="Shendure J."/>
            <person name="Hall B."/>
        </authorList>
    </citation>
    <scope>NUCLEOTIDE SEQUENCE [LARGE SCALE GENOMIC DNA]</scope>
    <source>
        <strain evidence="2">RSF 1966-606</strain>
    </source>
</reference>
<dbReference type="OrthoDB" id="687732at2759"/>
<dbReference type="Proteomes" id="UP000428333">
    <property type="component" value="Linkage Group LG01"/>
</dbReference>
<evidence type="ECO:0000313" key="3">
    <source>
        <dbReference type="Proteomes" id="UP000428333"/>
    </source>
</evidence>
<accession>A0A6A4MBJ2</accession>
<keyword evidence="1" id="KW-1133">Transmembrane helix</keyword>
<feature type="transmembrane region" description="Helical" evidence="1">
    <location>
        <begin position="95"/>
        <end position="117"/>
    </location>
</feature>
<organism evidence="2 3">
    <name type="scientific">Rhododendron williamsianum</name>
    <dbReference type="NCBI Taxonomy" id="262921"/>
    <lineage>
        <taxon>Eukaryota</taxon>
        <taxon>Viridiplantae</taxon>
        <taxon>Streptophyta</taxon>
        <taxon>Embryophyta</taxon>
        <taxon>Tracheophyta</taxon>
        <taxon>Spermatophyta</taxon>
        <taxon>Magnoliopsida</taxon>
        <taxon>eudicotyledons</taxon>
        <taxon>Gunneridae</taxon>
        <taxon>Pentapetalae</taxon>
        <taxon>asterids</taxon>
        <taxon>Ericales</taxon>
        <taxon>Ericaceae</taxon>
        <taxon>Ericoideae</taxon>
        <taxon>Rhodoreae</taxon>
        <taxon>Rhododendron</taxon>
    </lineage>
</organism>
<evidence type="ECO:0000256" key="1">
    <source>
        <dbReference type="SAM" id="Phobius"/>
    </source>
</evidence>
<keyword evidence="1" id="KW-0472">Membrane</keyword>
<sequence>MEQNPSTRSCKILRRSIHHFLKNYHYFTTASLLLAFPFSAALLISQSLLLPSSPLLFMTFHNHLISLFQAAGFPPSSQLFTILNHYISQTITSSILILPFTLSFLLISKASVIQYFLSDQQQNPSFSSFLSIYNSILSTQICNSFLMLSANATCFSLLFIAFSCLEASGYSSTSCLLVLSAAAAILYSIILANTFVVCNLALVASGMDKSGGFLAIPKACVLIRGRTATAVALAIPVNMALAAVEALFQYRVVRAFHTATSSTALEGILIAYMYSIIVVIDTIVNCEFFKSCKRGFRMDEEGGYAYGIPVEGQNGKAMDRAPLSSKVADNFI</sequence>
<dbReference type="EMBL" id="QEFC01000043">
    <property type="protein sequence ID" value="KAE9467210.1"/>
    <property type="molecule type" value="Genomic_DNA"/>
</dbReference>
<protein>
    <recommendedName>
        <fullName evidence="4">Transmembrane protein</fullName>
    </recommendedName>
</protein>
<feature type="transmembrane region" description="Helical" evidence="1">
    <location>
        <begin position="185"/>
        <end position="207"/>
    </location>
</feature>
<feature type="transmembrane region" description="Helical" evidence="1">
    <location>
        <begin position="24"/>
        <end position="44"/>
    </location>
</feature>
<feature type="non-terminal residue" evidence="2">
    <location>
        <position position="1"/>
    </location>
</feature>
<dbReference type="PANTHER" id="PTHR33133:SF3">
    <property type="entry name" value="TRANSMEMBRANE PROTEIN"/>
    <property type="match status" value="1"/>
</dbReference>
<gene>
    <name evidence="2" type="ORF">C3L33_00872</name>
</gene>
<dbReference type="PANTHER" id="PTHR33133">
    <property type="entry name" value="OS08G0107100 PROTEIN-RELATED"/>
    <property type="match status" value="1"/>
</dbReference>
<proteinExistence type="predicted"/>
<feature type="transmembrane region" description="Helical" evidence="1">
    <location>
        <begin position="268"/>
        <end position="289"/>
    </location>
</feature>
<evidence type="ECO:0008006" key="4">
    <source>
        <dbReference type="Google" id="ProtNLM"/>
    </source>
</evidence>
<evidence type="ECO:0000313" key="2">
    <source>
        <dbReference type="EMBL" id="KAE9467210.1"/>
    </source>
</evidence>
<feature type="transmembrane region" description="Helical" evidence="1">
    <location>
        <begin position="228"/>
        <end position="248"/>
    </location>
</feature>
<comment type="caution">
    <text evidence="2">The sequence shown here is derived from an EMBL/GenBank/DDBJ whole genome shotgun (WGS) entry which is preliminary data.</text>
</comment>
<dbReference type="AlphaFoldDB" id="A0A6A4MBJ2"/>
<keyword evidence="1" id="KW-0812">Transmembrane</keyword>
<name>A0A6A4MBJ2_9ERIC</name>
<keyword evidence="3" id="KW-1185">Reference proteome</keyword>